<dbReference type="RefSeq" id="WP_092781864.1">
    <property type="nucleotide sequence ID" value="NZ_FNAP01000001.1"/>
</dbReference>
<proteinExistence type="predicted"/>
<dbReference type="Proteomes" id="UP000199412">
    <property type="component" value="Unassembled WGS sequence"/>
</dbReference>
<evidence type="ECO:0000313" key="2">
    <source>
        <dbReference type="EMBL" id="SDD81632.1"/>
    </source>
</evidence>
<dbReference type="InterPro" id="IPR002921">
    <property type="entry name" value="Fungal_lipase-type"/>
</dbReference>
<dbReference type="InterPro" id="IPR051218">
    <property type="entry name" value="Sec_MonoDiacylglyc_Lipase"/>
</dbReference>
<dbReference type="PANTHER" id="PTHR45856:SF24">
    <property type="entry name" value="FUNGAL LIPASE-LIKE DOMAIN-CONTAINING PROTEIN"/>
    <property type="match status" value="1"/>
</dbReference>
<dbReference type="GO" id="GO:0006629">
    <property type="term" value="P:lipid metabolic process"/>
    <property type="evidence" value="ECO:0007669"/>
    <property type="project" value="InterPro"/>
</dbReference>
<dbReference type="OrthoDB" id="7299323at2"/>
<evidence type="ECO:0000259" key="1">
    <source>
        <dbReference type="Pfam" id="PF01764"/>
    </source>
</evidence>
<accession>A0A1G6XUD5</accession>
<protein>
    <submittedName>
        <fullName evidence="2">Lipase (Class 3)</fullName>
    </submittedName>
</protein>
<reference evidence="2 3" key="1">
    <citation type="submission" date="2016-10" db="EMBL/GenBank/DDBJ databases">
        <authorList>
            <person name="de Groot N.N."/>
        </authorList>
    </citation>
    <scope>NUCLEOTIDE SEQUENCE [LARGE SCALE GENOMIC DNA]</scope>
    <source>
        <strain evidence="2 3">ATCC 700224</strain>
    </source>
</reference>
<gene>
    <name evidence="2" type="ORF">SAMN05421720_101634</name>
</gene>
<dbReference type="STRING" id="69960.SAMN05421720_101634"/>
<dbReference type="SUPFAM" id="SSF53474">
    <property type="entry name" value="alpha/beta-Hydrolases"/>
    <property type="match status" value="1"/>
</dbReference>
<dbReference type="Gene3D" id="3.40.50.1820">
    <property type="entry name" value="alpha/beta hydrolase"/>
    <property type="match status" value="1"/>
</dbReference>
<dbReference type="EMBL" id="FNAP01000001">
    <property type="protein sequence ID" value="SDD81632.1"/>
    <property type="molecule type" value="Genomic_DNA"/>
</dbReference>
<keyword evidence="3" id="KW-1185">Reference proteome</keyword>
<name>A0A1G6XUD5_9PROT</name>
<feature type="domain" description="Fungal lipase-type" evidence="1">
    <location>
        <begin position="139"/>
        <end position="266"/>
    </location>
</feature>
<organism evidence="2 3">
    <name type="scientific">Rhodospira trueperi</name>
    <dbReference type="NCBI Taxonomy" id="69960"/>
    <lineage>
        <taxon>Bacteria</taxon>
        <taxon>Pseudomonadati</taxon>
        <taxon>Pseudomonadota</taxon>
        <taxon>Alphaproteobacteria</taxon>
        <taxon>Rhodospirillales</taxon>
        <taxon>Rhodospirillaceae</taxon>
        <taxon>Rhodospira</taxon>
    </lineage>
</organism>
<dbReference type="Pfam" id="PF01764">
    <property type="entry name" value="Lipase_3"/>
    <property type="match status" value="1"/>
</dbReference>
<dbReference type="CDD" id="cd00519">
    <property type="entry name" value="Lipase_3"/>
    <property type="match status" value="1"/>
</dbReference>
<evidence type="ECO:0000313" key="3">
    <source>
        <dbReference type="Proteomes" id="UP000199412"/>
    </source>
</evidence>
<dbReference type="InterPro" id="IPR029058">
    <property type="entry name" value="AB_hydrolase_fold"/>
</dbReference>
<dbReference type="AlphaFoldDB" id="A0A1G6XUD5"/>
<dbReference type="PANTHER" id="PTHR45856">
    <property type="entry name" value="ALPHA/BETA-HYDROLASES SUPERFAMILY PROTEIN"/>
    <property type="match status" value="1"/>
</dbReference>
<sequence length="381" mass="42373">MSTETDAHFDELIRLPVPVKRAAYSDRTAWTMSLLSELAYMPFDEESDDRLLAIAEDLIKLATTDEEAAKTIAARLRGLSAELKQLSADGQDSHNAKLRAALAAGRFDLAGGGPIYEPSTDTQAFVVTRDADDGTGMAVICFRGTQQIRDWITNVDIRAVPVLDPKGTGAIVGHFHKGFHDSYRSVHDQIAERLKGREHLPLYITGHSLGGALAVVATWYQSAQKLGACYTFGAPRVGDAHLIGRFKTPIYRIVNAADPVPFVPPAGAVIDTLKNVLRVFSSVFSVAGYLDKLLELLIKQQDFRHYGDMKYLPLKDAGDPTLRLHPSLSEASRLYRYVRAWNTPTAVKDDTRKRRRDRIDKYHEIGRYREKLAAIARARNL</sequence>